<dbReference type="InterPro" id="IPR001041">
    <property type="entry name" value="2Fe-2S_ferredoxin-type"/>
</dbReference>
<dbReference type="GO" id="GO:0046872">
    <property type="term" value="F:metal ion binding"/>
    <property type="evidence" value="ECO:0007669"/>
    <property type="project" value="UniProtKB-KW"/>
</dbReference>
<dbReference type="Pfam" id="PF00111">
    <property type="entry name" value="Fer2"/>
    <property type="match status" value="1"/>
</dbReference>
<reference evidence="11 12" key="1">
    <citation type="journal article" date="2014" name="Front. Microbiol.">
        <title>Population and genomic analysis of the genus Halorubrum.</title>
        <authorList>
            <person name="Fullmer M.S."/>
            <person name="Soucy S.M."/>
            <person name="Swithers K.S."/>
            <person name="Makkay A.M."/>
            <person name="Wheeler R."/>
            <person name="Ventosa A."/>
            <person name="Gogarten J.P."/>
            <person name="Papke R.T."/>
        </authorList>
    </citation>
    <scope>NUCLEOTIDE SEQUENCE [LARGE SCALE GENOMIC DNA]</scope>
    <source>
        <strain evidence="11 12">Cb34</strain>
    </source>
</reference>
<evidence type="ECO:0000313" key="11">
    <source>
        <dbReference type="EMBL" id="OYR53673.1"/>
    </source>
</evidence>
<dbReference type="PROSITE" id="PS51085">
    <property type="entry name" value="2FE2S_FER_2"/>
    <property type="match status" value="1"/>
</dbReference>
<evidence type="ECO:0000256" key="7">
    <source>
        <dbReference type="ARBA" id="ARBA00023014"/>
    </source>
</evidence>
<dbReference type="GO" id="GO:0022900">
    <property type="term" value="P:electron transport chain"/>
    <property type="evidence" value="ECO:0007669"/>
    <property type="project" value="InterPro"/>
</dbReference>
<keyword evidence="12" id="KW-1185">Reference proteome</keyword>
<comment type="caution">
    <text evidence="11">The sequence shown here is derived from an EMBL/GenBank/DDBJ whole genome shotgun (WGS) entry which is preliminary data.</text>
</comment>
<feature type="domain" description="2Fe-2S ferredoxin-type" evidence="10">
    <location>
        <begin position="122"/>
        <end position="214"/>
    </location>
</feature>
<gene>
    <name evidence="11" type="ORF">DJ70_15990</name>
</gene>
<keyword evidence="2" id="KW-0813">Transport</keyword>
<evidence type="ECO:0000256" key="4">
    <source>
        <dbReference type="ARBA" id="ARBA00022723"/>
    </source>
</evidence>
<feature type="region of interest" description="Disordered" evidence="9">
    <location>
        <begin position="83"/>
        <end position="113"/>
    </location>
</feature>
<evidence type="ECO:0000256" key="2">
    <source>
        <dbReference type="ARBA" id="ARBA00022448"/>
    </source>
</evidence>
<organism evidence="11 12">
    <name type="scientific">Halorubrum halodurans</name>
    <dbReference type="NCBI Taxonomy" id="1383851"/>
    <lineage>
        <taxon>Archaea</taxon>
        <taxon>Methanobacteriati</taxon>
        <taxon>Methanobacteriota</taxon>
        <taxon>Stenosarchaea group</taxon>
        <taxon>Halobacteria</taxon>
        <taxon>Halobacteriales</taxon>
        <taxon>Haloferacaceae</taxon>
        <taxon>Halorubrum</taxon>
    </lineage>
</organism>
<dbReference type="GO" id="GO:0051537">
    <property type="term" value="F:2 iron, 2 sulfur cluster binding"/>
    <property type="evidence" value="ECO:0007669"/>
    <property type="project" value="UniProtKB-KW"/>
</dbReference>
<dbReference type="PANTHER" id="PTHR43112">
    <property type="entry name" value="FERREDOXIN"/>
    <property type="match status" value="1"/>
</dbReference>
<dbReference type="Gene3D" id="3.10.20.30">
    <property type="match status" value="1"/>
</dbReference>
<evidence type="ECO:0000313" key="12">
    <source>
        <dbReference type="Proteomes" id="UP000216308"/>
    </source>
</evidence>
<comment type="cofactor">
    <cofactor evidence="8">
        <name>[2Fe-2S] cluster</name>
        <dbReference type="ChEBI" id="CHEBI:190135"/>
    </cofactor>
</comment>
<evidence type="ECO:0000256" key="3">
    <source>
        <dbReference type="ARBA" id="ARBA00022714"/>
    </source>
</evidence>
<proteinExistence type="inferred from homology"/>
<dbReference type="NCBIfam" id="TIGR02008">
    <property type="entry name" value="fdx_plant"/>
    <property type="match status" value="1"/>
</dbReference>
<dbReference type="EMBL" id="NHPJ01000138">
    <property type="protein sequence ID" value="OYR53673.1"/>
    <property type="molecule type" value="Genomic_DNA"/>
</dbReference>
<evidence type="ECO:0000259" key="10">
    <source>
        <dbReference type="PROSITE" id="PS51085"/>
    </source>
</evidence>
<sequence>MNSRSVGPIKTVLNHLSIVVGMLDPLPIALAAIATLTVVLVSTLKGTGWEPTEDISDEIVERRANSLPDTGFPEPGNRAIGAGGGGGGAIPAGGEGGEGELEEGGSASAGPGDIPEDEVEYFEVEFAKQGETVELANNEPILDQGEEQGWDLPYACRQGQCVSCAGHITDGPSEDFVEHDNQQMLDEDELGDGYTLTCVAYPRDSFTIETGEAP</sequence>
<keyword evidence="3" id="KW-0001">2Fe-2S</keyword>
<dbReference type="GO" id="GO:0009055">
    <property type="term" value="F:electron transfer activity"/>
    <property type="evidence" value="ECO:0007669"/>
    <property type="project" value="InterPro"/>
</dbReference>
<keyword evidence="6" id="KW-0408">Iron</keyword>
<dbReference type="InterPro" id="IPR012675">
    <property type="entry name" value="Beta-grasp_dom_sf"/>
</dbReference>
<keyword evidence="5" id="KW-0249">Electron transport</keyword>
<name>A0A256IB36_9EURY</name>
<dbReference type="InterPro" id="IPR036010">
    <property type="entry name" value="2Fe-2S_ferredoxin-like_sf"/>
</dbReference>
<evidence type="ECO:0000256" key="1">
    <source>
        <dbReference type="ARBA" id="ARBA00007874"/>
    </source>
</evidence>
<evidence type="ECO:0000256" key="6">
    <source>
        <dbReference type="ARBA" id="ARBA00023004"/>
    </source>
</evidence>
<feature type="compositionally biased region" description="Gly residues" evidence="9">
    <location>
        <begin position="83"/>
        <end position="96"/>
    </location>
</feature>
<dbReference type="AlphaFoldDB" id="A0A256IB36"/>
<evidence type="ECO:0000256" key="5">
    <source>
        <dbReference type="ARBA" id="ARBA00022982"/>
    </source>
</evidence>
<evidence type="ECO:0000256" key="9">
    <source>
        <dbReference type="SAM" id="MobiDB-lite"/>
    </source>
</evidence>
<keyword evidence="4" id="KW-0479">Metal-binding</keyword>
<dbReference type="Proteomes" id="UP000216308">
    <property type="component" value="Unassembled WGS sequence"/>
</dbReference>
<dbReference type="PANTHER" id="PTHR43112:SF3">
    <property type="entry name" value="FERREDOXIN-2, CHLOROPLASTIC"/>
    <property type="match status" value="1"/>
</dbReference>
<keyword evidence="7" id="KW-0411">Iron-sulfur</keyword>
<evidence type="ECO:0000256" key="8">
    <source>
        <dbReference type="ARBA" id="ARBA00034078"/>
    </source>
</evidence>
<dbReference type="InterPro" id="IPR010241">
    <property type="entry name" value="Fd_pln"/>
</dbReference>
<dbReference type="CDD" id="cd00207">
    <property type="entry name" value="fer2"/>
    <property type="match status" value="1"/>
</dbReference>
<accession>A0A256IB36</accession>
<protein>
    <submittedName>
        <fullName evidence="11">(2Fe-2S)-binding protein</fullName>
    </submittedName>
</protein>
<dbReference type="SUPFAM" id="SSF54292">
    <property type="entry name" value="2Fe-2S ferredoxin-like"/>
    <property type="match status" value="1"/>
</dbReference>
<comment type="similarity">
    <text evidence="1">Belongs to the 2Fe2S plant-type ferredoxin family.</text>
</comment>